<comment type="caution">
    <text evidence="9">The sequence shown here is derived from an EMBL/GenBank/DDBJ whole genome shotgun (WGS) entry which is preliminary data.</text>
</comment>
<dbReference type="PROSITE" id="PS50110">
    <property type="entry name" value="RESPONSE_REGULATORY"/>
    <property type="match status" value="1"/>
</dbReference>
<evidence type="ECO:0000256" key="3">
    <source>
        <dbReference type="ARBA" id="ARBA00023015"/>
    </source>
</evidence>
<evidence type="ECO:0000259" key="8">
    <source>
        <dbReference type="PROSITE" id="PS50110"/>
    </source>
</evidence>
<dbReference type="CDD" id="cd06170">
    <property type="entry name" value="LuxR_C_like"/>
    <property type="match status" value="1"/>
</dbReference>
<dbReference type="Proteomes" id="UP000604161">
    <property type="component" value="Unassembled WGS sequence"/>
</dbReference>
<name>A0ABR8P1B9_9GAMM</name>
<proteinExistence type="predicted"/>
<reference evidence="9 10" key="1">
    <citation type="submission" date="2020-09" db="EMBL/GenBank/DDBJ databases">
        <title>Marinomonas sp. nov., isolated from the cysticercosis algae of Qingdao, China.</title>
        <authorList>
            <person name="Sun X."/>
        </authorList>
    </citation>
    <scope>NUCLEOTIDE SEQUENCE [LARGE SCALE GENOMIC DNA]</scope>
    <source>
        <strain evidence="9 10">SM2066</strain>
    </source>
</reference>
<dbReference type="Gene3D" id="3.40.50.2300">
    <property type="match status" value="1"/>
</dbReference>
<dbReference type="InterPro" id="IPR016032">
    <property type="entry name" value="Sig_transdc_resp-reg_C-effctor"/>
</dbReference>
<keyword evidence="3" id="KW-0805">Transcription regulation</keyword>
<feature type="domain" description="HTH luxR-type" evidence="7">
    <location>
        <begin position="234"/>
        <end position="299"/>
    </location>
</feature>
<evidence type="ECO:0000313" key="9">
    <source>
        <dbReference type="EMBL" id="MBD5771228.1"/>
    </source>
</evidence>
<evidence type="ECO:0000256" key="2">
    <source>
        <dbReference type="ARBA" id="ARBA00023012"/>
    </source>
</evidence>
<evidence type="ECO:0000256" key="4">
    <source>
        <dbReference type="ARBA" id="ARBA00023125"/>
    </source>
</evidence>
<dbReference type="SUPFAM" id="SSF52172">
    <property type="entry name" value="CheY-like"/>
    <property type="match status" value="1"/>
</dbReference>
<dbReference type="SUPFAM" id="SSF46894">
    <property type="entry name" value="C-terminal effector domain of the bipartite response regulators"/>
    <property type="match status" value="1"/>
</dbReference>
<sequence length="308" mass="34214">MSNQHKKDLVLVVDDSPDSLGMINDTLDEAGLTVLVALEGNQALNITHSITPDIILMDALMPGMDGFETCQKLKAQSHLEHIPIIFMTGLSDTNSVIKGFEAGGVDYIQKPVNSSELLVRIKAHLNNSRLTQSARLALDASGQFLITTNYLGEFKWATPQAHQLLSDADLSETWLKEKLSYELKPFFSLRFNQEKNVQINHGSRIIELSYISKDAKDDYLFRIIDVELNNEQPILQAAFNLTCRESEVLTWLAKGKSNAEIAIILSISPHTINAHLAPIFKKLNVENRTSAAITAIEKIRNARSSAFG</sequence>
<keyword evidence="5" id="KW-0804">Transcription</keyword>
<keyword evidence="2" id="KW-0902">Two-component regulatory system</keyword>
<dbReference type="PRINTS" id="PR00038">
    <property type="entry name" value="HTHLUXR"/>
</dbReference>
<dbReference type="InterPro" id="IPR039420">
    <property type="entry name" value="WalR-like"/>
</dbReference>
<evidence type="ECO:0000256" key="1">
    <source>
        <dbReference type="ARBA" id="ARBA00022553"/>
    </source>
</evidence>
<feature type="domain" description="Response regulatory" evidence="8">
    <location>
        <begin position="9"/>
        <end position="125"/>
    </location>
</feature>
<dbReference type="EMBL" id="JACYFC010000002">
    <property type="protein sequence ID" value="MBD5771228.1"/>
    <property type="molecule type" value="Genomic_DNA"/>
</dbReference>
<gene>
    <name evidence="9" type="ORF">IF202_09185</name>
</gene>
<evidence type="ECO:0000256" key="6">
    <source>
        <dbReference type="PROSITE-ProRule" id="PRU00169"/>
    </source>
</evidence>
<dbReference type="SMART" id="SM00448">
    <property type="entry name" value="REC"/>
    <property type="match status" value="1"/>
</dbReference>
<dbReference type="InterPro" id="IPR001789">
    <property type="entry name" value="Sig_transdc_resp-reg_receiver"/>
</dbReference>
<evidence type="ECO:0000259" key="7">
    <source>
        <dbReference type="PROSITE" id="PS50043"/>
    </source>
</evidence>
<dbReference type="Pfam" id="PF00196">
    <property type="entry name" value="GerE"/>
    <property type="match status" value="1"/>
</dbReference>
<dbReference type="PROSITE" id="PS50043">
    <property type="entry name" value="HTH_LUXR_2"/>
    <property type="match status" value="1"/>
</dbReference>
<dbReference type="SMART" id="SM00421">
    <property type="entry name" value="HTH_LUXR"/>
    <property type="match status" value="1"/>
</dbReference>
<dbReference type="Gene3D" id="1.10.10.10">
    <property type="entry name" value="Winged helix-like DNA-binding domain superfamily/Winged helix DNA-binding domain"/>
    <property type="match status" value="1"/>
</dbReference>
<dbReference type="Pfam" id="PF00072">
    <property type="entry name" value="Response_reg"/>
    <property type="match status" value="1"/>
</dbReference>
<dbReference type="InterPro" id="IPR036388">
    <property type="entry name" value="WH-like_DNA-bd_sf"/>
</dbReference>
<evidence type="ECO:0000256" key="5">
    <source>
        <dbReference type="ARBA" id="ARBA00023163"/>
    </source>
</evidence>
<dbReference type="InterPro" id="IPR011006">
    <property type="entry name" value="CheY-like_superfamily"/>
</dbReference>
<dbReference type="InterPro" id="IPR000792">
    <property type="entry name" value="Tscrpt_reg_LuxR_C"/>
</dbReference>
<keyword evidence="10" id="KW-1185">Reference proteome</keyword>
<evidence type="ECO:0000313" key="10">
    <source>
        <dbReference type="Proteomes" id="UP000604161"/>
    </source>
</evidence>
<keyword evidence="4" id="KW-0238">DNA-binding</keyword>
<organism evidence="9 10">
    <name type="scientific">Marinomonas colpomeniae</name>
    <dbReference type="NCBI Taxonomy" id="2774408"/>
    <lineage>
        <taxon>Bacteria</taxon>
        <taxon>Pseudomonadati</taxon>
        <taxon>Pseudomonadota</taxon>
        <taxon>Gammaproteobacteria</taxon>
        <taxon>Oceanospirillales</taxon>
        <taxon>Oceanospirillaceae</taxon>
        <taxon>Marinomonas</taxon>
    </lineage>
</organism>
<keyword evidence="1 6" id="KW-0597">Phosphoprotein</keyword>
<dbReference type="PANTHER" id="PTHR48111:SF1">
    <property type="entry name" value="TWO-COMPONENT RESPONSE REGULATOR ORR33"/>
    <property type="match status" value="1"/>
</dbReference>
<dbReference type="CDD" id="cd19920">
    <property type="entry name" value="REC_PA4781-like"/>
    <property type="match status" value="1"/>
</dbReference>
<dbReference type="PANTHER" id="PTHR48111">
    <property type="entry name" value="REGULATOR OF RPOS"/>
    <property type="match status" value="1"/>
</dbReference>
<protein>
    <submittedName>
        <fullName evidence="9">Response regulator transcription factor</fullName>
    </submittedName>
</protein>
<feature type="modified residue" description="4-aspartylphosphate" evidence="6">
    <location>
        <position position="58"/>
    </location>
</feature>
<accession>A0ABR8P1B9</accession>